<comment type="caution">
    <text evidence="2">The sequence shown here is derived from an EMBL/GenBank/DDBJ whole genome shotgun (WGS) entry which is preliminary data.</text>
</comment>
<dbReference type="Proteomes" id="UP001362999">
    <property type="component" value="Unassembled WGS sequence"/>
</dbReference>
<accession>A0AAW0BNK6</accession>
<feature type="signal peptide" evidence="1">
    <location>
        <begin position="1"/>
        <end position="20"/>
    </location>
</feature>
<name>A0AAW0BNK6_9AGAR</name>
<evidence type="ECO:0000313" key="2">
    <source>
        <dbReference type="EMBL" id="KAK7027859.1"/>
    </source>
</evidence>
<proteinExistence type="predicted"/>
<evidence type="ECO:0000256" key="1">
    <source>
        <dbReference type="SAM" id="SignalP"/>
    </source>
</evidence>
<dbReference type="EMBL" id="JAWWNJ010000029">
    <property type="protein sequence ID" value="KAK7027859.1"/>
    <property type="molecule type" value="Genomic_DNA"/>
</dbReference>
<evidence type="ECO:0008006" key="4">
    <source>
        <dbReference type="Google" id="ProtNLM"/>
    </source>
</evidence>
<keyword evidence="1" id="KW-0732">Signal</keyword>
<evidence type="ECO:0000313" key="3">
    <source>
        <dbReference type="Proteomes" id="UP001362999"/>
    </source>
</evidence>
<feature type="chain" id="PRO_5043687551" description="Secreted protein" evidence="1">
    <location>
        <begin position="21"/>
        <end position="110"/>
    </location>
</feature>
<dbReference type="AlphaFoldDB" id="A0AAW0BNK6"/>
<organism evidence="2 3">
    <name type="scientific">Favolaschia claudopus</name>
    <dbReference type="NCBI Taxonomy" id="2862362"/>
    <lineage>
        <taxon>Eukaryota</taxon>
        <taxon>Fungi</taxon>
        <taxon>Dikarya</taxon>
        <taxon>Basidiomycota</taxon>
        <taxon>Agaricomycotina</taxon>
        <taxon>Agaricomycetes</taxon>
        <taxon>Agaricomycetidae</taxon>
        <taxon>Agaricales</taxon>
        <taxon>Marasmiineae</taxon>
        <taxon>Mycenaceae</taxon>
        <taxon>Favolaschia</taxon>
    </lineage>
</organism>
<reference evidence="2 3" key="1">
    <citation type="journal article" date="2024" name="J Genomics">
        <title>Draft genome sequencing and assembly of Favolaschia claudopus CIRM-BRFM 2984 isolated from oak limbs.</title>
        <authorList>
            <person name="Navarro D."/>
            <person name="Drula E."/>
            <person name="Chaduli D."/>
            <person name="Cazenave R."/>
            <person name="Ahrendt S."/>
            <person name="Wang J."/>
            <person name="Lipzen A."/>
            <person name="Daum C."/>
            <person name="Barry K."/>
            <person name="Grigoriev I.V."/>
            <person name="Favel A."/>
            <person name="Rosso M.N."/>
            <person name="Martin F."/>
        </authorList>
    </citation>
    <scope>NUCLEOTIDE SEQUENCE [LARGE SCALE GENOMIC DNA]</scope>
    <source>
        <strain evidence="2 3">CIRM-BRFM 2984</strain>
    </source>
</reference>
<keyword evidence="3" id="KW-1185">Reference proteome</keyword>
<sequence length="110" mass="11553">MKFSLSSLAMLSLALPGAFAQGACGNIAAQLVLETNQINSFFNQKVPPSTTDFSSCQTAKKIKTGIDAFRSSEISNPQNGCAGAYGVALLQNPTFEAAYEKLGKFVGACH</sequence>
<gene>
    <name evidence="2" type="ORF">R3P38DRAFT_2776990</name>
</gene>
<protein>
    <recommendedName>
        <fullName evidence="4">Secreted protein</fullName>
    </recommendedName>
</protein>